<name>A0A6A2XDG6_HIBSY</name>
<dbReference type="PANTHER" id="PTHR11413:SF103">
    <property type="entry name" value="CYSTEINE PROTEINASE INHIBITOR 12"/>
    <property type="match status" value="1"/>
</dbReference>
<evidence type="ECO:0000256" key="3">
    <source>
        <dbReference type="RuleBase" id="RU362130"/>
    </source>
</evidence>
<dbReference type="PANTHER" id="PTHR11413">
    <property type="entry name" value="CYSTATIN FAMILY MEMBER"/>
    <property type="match status" value="1"/>
</dbReference>
<dbReference type="PROSITE" id="PS00287">
    <property type="entry name" value="CYSTATIN"/>
    <property type="match status" value="1"/>
</dbReference>
<feature type="compositionally biased region" description="Basic and acidic residues" evidence="4">
    <location>
        <begin position="129"/>
        <end position="138"/>
    </location>
</feature>
<organism evidence="6 7">
    <name type="scientific">Hibiscus syriacus</name>
    <name type="common">Rose of Sharon</name>
    <dbReference type="NCBI Taxonomy" id="106335"/>
    <lineage>
        <taxon>Eukaryota</taxon>
        <taxon>Viridiplantae</taxon>
        <taxon>Streptophyta</taxon>
        <taxon>Embryophyta</taxon>
        <taxon>Tracheophyta</taxon>
        <taxon>Spermatophyta</taxon>
        <taxon>Magnoliopsida</taxon>
        <taxon>eudicotyledons</taxon>
        <taxon>Gunneridae</taxon>
        <taxon>Pentapetalae</taxon>
        <taxon>rosids</taxon>
        <taxon>malvids</taxon>
        <taxon>Malvales</taxon>
        <taxon>Malvaceae</taxon>
        <taxon>Malvoideae</taxon>
        <taxon>Hibiscus</taxon>
    </lineage>
</organism>
<sequence>MVTNTTLDRVCPSQGSHNNVDLKNPARFSVDEHNKKENVMVEFVRVVKSSKQVVAGMLHHLTVEANDSERCSWTNIVSCVHKQSCSSWCYNHAVKTIQQRSNSLLPYELIEFVHANAEVNKNNGRKHRTSDSSERKEASTLPIQVERKEASALPIQVERKKASALPIQV</sequence>
<evidence type="ECO:0000313" key="7">
    <source>
        <dbReference type="Proteomes" id="UP000436088"/>
    </source>
</evidence>
<evidence type="ECO:0000313" key="6">
    <source>
        <dbReference type="EMBL" id="KAE8656489.1"/>
    </source>
</evidence>
<proteinExistence type="inferred from homology"/>
<protein>
    <recommendedName>
        <fullName evidence="3">Cysteine proteinase inhibitor</fullName>
    </recommendedName>
</protein>
<dbReference type="InterPro" id="IPR027214">
    <property type="entry name" value="Cystatin"/>
</dbReference>
<evidence type="ECO:0000259" key="5">
    <source>
        <dbReference type="SMART" id="SM00043"/>
    </source>
</evidence>
<keyword evidence="1 3" id="KW-0646">Protease inhibitor</keyword>
<dbReference type="InterPro" id="IPR046350">
    <property type="entry name" value="Cystatin_sf"/>
</dbReference>
<evidence type="ECO:0000256" key="2">
    <source>
        <dbReference type="ARBA" id="ARBA00022704"/>
    </source>
</evidence>
<dbReference type="InterPro" id="IPR000010">
    <property type="entry name" value="Cystatin_dom"/>
</dbReference>
<accession>A0A6A2XDG6</accession>
<dbReference type="InterPro" id="IPR018073">
    <property type="entry name" value="Prot_inh_cystat_CS"/>
</dbReference>
<feature type="region of interest" description="Disordered" evidence="4">
    <location>
        <begin position="121"/>
        <end position="143"/>
    </location>
</feature>
<comment type="similarity">
    <text evidence="3">Belongs to the cystatin family. Phytocystatin subfamily.</text>
</comment>
<dbReference type="Pfam" id="PF16845">
    <property type="entry name" value="SQAPI"/>
    <property type="match status" value="1"/>
</dbReference>
<dbReference type="Gene3D" id="3.10.450.10">
    <property type="match status" value="1"/>
</dbReference>
<reference evidence="6" key="1">
    <citation type="submission" date="2019-09" db="EMBL/GenBank/DDBJ databases">
        <title>Draft genome information of white flower Hibiscus syriacus.</title>
        <authorList>
            <person name="Kim Y.-M."/>
        </authorList>
    </citation>
    <scope>NUCLEOTIDE SEQUENCE [LARGE SCALE GENOMIC DNA]</scope>
    <source>
        <strain evidence="6">YM2019G1</strain>
    </source>
</reference>
<dbReference type="Proteomes" id="UP000436088">
    <property type="component" value="Unassembled WGS sequence"/>
</dbReference>
<keyword evidence="2 3" id="KW-0789">Thiol protease inhibitor</keyword>
<dbReference type="SMART" id="SM00043">
    <property type="entry name" value="CY"/>
    <property type="match status" value="1"/>
</dbReference>
<dbReference type="GO" id="GO:0004869">
    <property type="term" value="F:cysteine-type endopeptidase inhibitor activity"/>
    <property type="evidence" value="ECO:0007669"/>
    <property type="project" value="UniProtKB-KW"/>
</dbReference>
<dbReference type="SUPFAM" id="SSF54403">
    <property type="entry name" value="Cystatin/monellin"/>
    <property type="match status" value="1"/>
</dbReference>
<evidence type="ECO:0000256" key="4">
    <source>
        <dbReference type="SAM" id="MobiDB-lite"/>
    </source>
</evidence>
<dbReference type="AlphaFoldDB" id="A0A6A2XDG6"/>
<dbReference type="EMBL" id="VEPZ02001765">
    <property type="protein sequence ID" value="KAE8656489.1"/>
    <property type="molecule type" value="Genomic_DNA"/>
</dbReference>
<evidence type="ECO:0000256" key="1">
    <source>
        <dbReference type="ARBA" id="ARBA00022690"/>
    </source>
</evidence>
<comment type="caution">
    <text evidence="6">The sequence shown here is derived from an EMBL/GenBank/DDBJ whole genome shotgun (WGS) entry which is preliminary data.</text>
</comment>
<dbReference type="CDD" id="cd00042">
    <property type="entry name" value="CY"/>
    <property type="match status" value="1"/>
</dbReference>
<feature type="domain" description="Cystatin" evidence="5">
    <location>
        <begin position="5"/>
        <end position="90"/>
    </location>
</feature>
<gene>
    <name evidence="6" type="ORF">F3Y22_tig00117000pilonHSYRG00176</name>
</gene>
<keyword evidence="7" id="KW-1185">Reference proteome</keyword>